<dbReference type="PROSITE" id="PS50943">
    <property type="entry name" value="HTH_CROC1"/>
    <property type="match status" value="1"/>
</dbReference>
<dbReference type="SMART" id="SM00530">
    <property type="entry name" value="HTH_XRE"/>
    <property type="match status" value="1"/>
</dbReference>
<organism evidence="4 5">
    <name type="scientific">Halocynthiibacter styelae</name>
    <dbReference type="NCBI Taxonomy" id="2761955"/>
    <lineage>
        <taxon>Bacteria</taxon>
        <taxon>Pseudomonadati</taxon>
        <taxon>Pseudomonadota</taxon>
        <taxon>Alphaproteobacteria</taxon>
        <taxon>Rhodobacterales</taxon>
        <taxon>Paracoccaceae</taxon>
        <taxon>Halocynthiibacter</taxon>
    </lineage>
</organism>
<sequence>MDDAENDWFSAEYTTFGDRVAGAREALGMTQQELSRRLGVKLKTIRAWENDISEPRSNKIMRLSGLLNVSIMFLLNGEGDGLEAPEEQTALAPGVEEILTEIRDLKTQINQSADRLGRLEKNLRTILKAG</sequence>
<evidence type="ECO:0000256" key="1">
    <source>
        <dbReference type="ARBA" id="ARBA00023125"/>
    </source>
</evidence>
<keyword evidence="2" id="KW-0175">Coiled coil</keyword>
<dbReference type="CDD" id="cd00093">
    <property type="entry name" value="HTH_XRE"/>
    <property type="match status" value="1"/>
</dbReference>
<proteinExistence type="predicted"/>
<dbReference type="SUPFAM" id="SSF47413">
    <property type="entry name" value="lambda repressor-like DNA-binding domains"/>
    <property type="match status" value="1"/>
</dbReference>
<dbReference type="Gene3D" id="1.10.260.40">
    <property type="entry name" value="lambda repressor-like DNA-binding domains"/>
    <property type="match status" value="1"/>
</dbReference>
<dbReference type="EMBL" id="JADCKQ010000002">
    <property type="protein sequence ID" value="MBI1492489.1"/>
    <property type="molecule type" value="Genomic_DNA"/>
</dbReference>
<dbReference type="InterPro" id="IPR001387">
    <property type="entry name" value="Cro/C1-type_HTH"/>
</dbReference>
<feature type="coiled-coil region" evidence="2">
    <location>
        <begin position="95"/>
        <end position="122"/>
    </location>
</feature>
<dbReference type="RefSeq" id="WP_107495676.1">
    <property type="nucleotide sequence ID" value="NZ_JADCKQ010000002.1"/>
</dbReference>
<feature type="domain" description="HTH cro/C1-type" evidence="3">
    <location>
        <begin position="20"/>
        <end position="74"/>
    </location>
</feature>
<keyword evidence="1" id="KW-0238">DNA-binding</keyword>
<evidence type="ECO:0000259" key="3">
    <source>
        <dbReference type="PROSITE" id="PS50943"/>
    </source>
</evidence>
<dbReference type="Pfam" id="PF01381">
    <property type="entry name" value="HTH_3"/>
    <property type="match status" value="1"/>
</dbReference>
<gene>
    <name evidence="4" type="ORF">H1D41_02435</name>
</gene>
<dbReference type="PANTHER" id="PTHR46558:SF13">
    <property type="entry name" value="HTH-TYPE TRANSCRIPTIONAL REGULATOR IMMR"/>
    <property type="match status" value="1"/>
</dbReference>
<evidence type="ECO:0000313" key="5">
    <source>
        <dbReference type="Proteomes" id="UP000640583"/>
    </source>
</evidence>
<keyword evidence="5" id="KW-1185">Reference proteome</keyword>
<reference evidence="4" key="1">
    <citation type="submission" date="2020-10" db="EMBL/GenBank/DDBJ databases">
        <title>Paenihalocynthiibacter styelae gen. nov., sp. nov., isolated from stalked sea squirt Styela clava.</title>
        <authorList>
            <person name="Kim Y.-O."/>
            <person name="Yoon J.-H."/>
        </authorList>
    </citation>
    <scope>NUCLEOTIDE SEQUENCE</scope>
    <source>
        <strain evidence="4">MYP1-1</strain>
    </source>
</reference>
<dbReference type="GO" id="GO:0003677">
    <property type="term" value="F:DNA binding"/>
    <property type="evidence" value="ECO:0007669"/>
    <property type="project" value="UniProtKB-KW"/>
</dbReference>
<dbReference type="AlphaFoldDB" id="A0A8J7LKF0"/>
<comment type="caution">
    <text evidence="4">The sequence shown here is derived from an EMBL/GenBank/DDBJ whole genome shotgun (WGS) entry which is preliminary data.</text>
</comment>
<dbReference type="Proteomes" id="UP000640583">
    <property type="component" value="Unassembled WGS sequence"/>
</dbReference>
<name>A0A8J7LKF0_9RHOB</name>
<evidence type="ECO:0000313" key="4">
    <source>
        <dbReference type="EMBL" id="MBI1492489.1"/>
    </source>
</evidence>
<protein>
    <submittedName>
        <fullName evidence="4">Helix-turn-helix domain-containing protein</fullName>
    </submittedName>
</protein>
<evidence type="ECO:0000256" key="2">
    <source>
        <dbReference type="SAM" id="Coils"/>
    </source>
</evidence>
<accession>A0A8J7LKF0</accession>
<dbReference type="PANTHER" id="PTHR46558">
    <property type="entry name" value="TRACRIPTIONAL REGULATORY PROTEIN-RELATED-RELATED"/>
    <property type="match status" value="1"/>
</dbReference>
<dbReference type="InterPro" id="IPR010982">
    <property type="entry name" value="Lambda_DNA-bd_dom_sf"/>
</dbReference>